<dbReference type="EMBL" id="GBRH01199174">
    <property type="protein sequence ID" value="JAD98721.1"/>
    <property type="molecule type" value="Transcribed_RNA"/>
</dbReference>
<dbReference type="AlphaFoldDB" id="A0A0A9EF74"/>
<reference evidence="1" key="2">
    <citation type="journal article" date="2015" name="Data Brief">
        <title>Shoot transcriptome of the giant reed, Arundo donax.</title>
        <authorList>
            <person name="Barrero R.A."/>
            <person name="Guerrero F.D."/>
            <person name="Moolhuijzen P."/>
            <person name="Goolsby J.A."/>
            <person name="Tidwell J."/>
            <person name="Bellgard S.E."/>
            <person name="Bellgard M.I."/>
        </authorList>
    </citation>
    <scope>NUCLEOTIDE SEQUENCE</scope>
    <source>
        <tissue evidence="1">Shoot tissue taken approximately 20 cm above the soil surface</tissue>
    </source>
</reference>
<sequence length="72" mass="8017">MQAAGHPEAPRIPHPLLLSSFRAPCFLFQFLEPDLTSLLRCLRHQWRPGLLTFLSLPSPFSVALCCVPAPCC</sequence>
<evidence type="ECO:0000313" key="1">
    <source>
        <dbReference type="EMBL" id="JAD98721.1"/>
    </source>
</evidence>
<accession>A0A0A9EF74</accession>
<organism evidence="1">
    <name type="scientific">Arundo donax</name>
    <name type="common">Giant reed</name>
    <name type="synonym">Donax arundinaceus</name>
    <dbReference type="NCBI Taxonomy" id="35708"/>
    <lineage>
        <taxon>Eukaryota</taxon>
        <taxon>Viridiplantae</taxon>
        <taxon>Streptophyta</taxon>
        <taxon>Embryophyta</taxon>
        <taxon>Tracheophyta</taxon>
        <taxon>Spermatophyta</taxon>
        <taxon>Magnoliopsida</taxon>
        <taxon>Liliopsida</taxon>
        <taxon>Poales</taxon>
        <taxon>Poaceae</taxon>
        <taxon>PACMAD clade</taxon>
        <taxon>Arundinoideae</taxon>
        <taxon>Arundineae</taxon>
        <taxon>Arundo</taxon>
    </lineage>
</organism>
<reference evidence="1" key="1">
    <citation type="submission" date="2014-09" db="EMBL/GenBank/DDBJ databases">
        <authorList>
            <person name="Magalhaes I.L.F."/>
            <person name="Oliveira U."/>
            <person name="Santos F.R."/>
            <person name="Vidigal T.H.D.A."/>
            <person name="Brescovit A.D."/>
            <person name="Santos A.J."/>
        </authorList>
    </citation>
    <scope>NUCLEOTIDE SEQUENCE</scope>
    <source>
        <tissue evidence="1">Shoot tissue taken approximately 20 cm above the soil surface</tissue>
    </source>
</reference>
<name>A0A0A9EF74_ARUDO</name>
<protein>
    <submittedName>
        <fullName evidence="1">Uncharacterized protein</fullName>
    </submittedName>
</protein>
<proteinExistence type="predicted"/>